<keyword evidence="6 8" id="KW-0315">Glutamine amidotransferase</keyword>
<keyword evidence="4 9" id="KW-0547">Nucleotide-binding</keyword>
<dbReference type="InterPro" id="IPR051786">
    <property type="entry name" value="ASN_synthetase/amidase"/>
</dbReference>
<dbReference type="EMBL" id="JYLK01000015">
    <property type="protein sequence ID" value="KRP58503.1"/>
    <property type="molecule type" value="Genomic_DNA"/>
</dbReference>
<sequence>MCGFSGIFQAGNDDLVSVITRMNDALTHRGPDDRGVWVDDNVGLALGHRRLAIVELSEAGHQPMYSSCGRFVIAFNGEIYNHAELRRKLDIEGLSPPVWRGNSDTEVLVTGLARWGVEKTLQASVGMFAFALWDRQEQVLTLARDRMGEKPLYYGWQGDTLLLGSELKAIKAFPQFIWEVDRNALALLLRHNCIPAPYSIYKGIAKLEPGHYVMLALNNLPAAKASVPQAYWRFNDAVANGIANPFQGTPEQATDLLEAQLRSTIGQQMLADVPLGAFLSGGVDSSTIVAMMQAQSTQPVLTFTIGFDEGGYDEATHAKAVARHLGTQHTELYVRPEDALAMIARLPSMYCEPFSDSSQIPTFLVSQMASKHLKVVLSGDGGDELFGGYNRYLTAKKVWSKMQQLPPFARQLSAELLRSLSPSSWDTLFHIFKPLLPRRLHLSTPGDKAHKLSEVLKLADGHEFYHRLNSHWADPASVVIDGKEPKTIFTDSSRWPQTNSFEHWMMAMDAQTYMSDDIMVKLDRATMAASIEGRVPLLDHRIVELAWRMPLDLKIRNGQGKWLLREVLYRHVPKELIERPKQGFGIPLDSWLRGPLRDWAEELLSEDRLRSEGYFHAEPIRRKWAEHLSGKKNWQHHLWDILMFQAWLAEQ</sequence>
<dbReference type="InterPro" id="IPR014729">
    <property type="entry name" value="Rossmann-like_a/b/a_fold"/>
</dbReference>
<evidence type="ECO:0000256" key="6">
    <source>
        <dbReference type="ARBA" id="ARBA00022962"/>
    </source>
</evidence>
<proteinExistence type="inferred from homology"/>
<evidence type="ECO:0000256" key="5">
    <source>
        <dbReference type="ARBA" id="ARBA00022840"/>
    </source>
</evidence>
<name>A0A0R2ZCK5_9PSED</name>
<dbReference type="Proteomes" id="UP000183126">
    <property type="component" value="Chromosome I"/>
</dbReference>
<dbReference type="Pfam" id="PF00733">
    <property type="entry name" value="Asn_synthase"/>
    <property type="match status" value="1"/>
</dbReference>
<dbReference type="InterPro" id="IPR029055">
    <property type="entry name" value="Ntn_hydrolases_N"/>
</dbReference>
<evidence type="ECO:0000256" key="8">
    <source>
        <dbReference type="PIRSR" id="PIRSR001589-1"/>
    </source>
</evidence>
<dbReference type="PANTHER" id="PTHR43284">
    <property type="entry name" value="ASPARAGINE SYNTHETASE (GLUTAMINE-HYDROLYZING)"/>
    <property type="match status" value="1"/>
</dbReference>
<reference evidence="13 15" key="2">
    <citation type="submission" date="2016-10" db="EMBL/GenBank/DDBJ databases">
        <authorList>
            <person name="Varghese N."/>
            <person name="Submissions S."/>
        </authorList>
    </citation>
    <scope>NUCLEOTIDE SEQUENCE [LARGE SCALE GENOMIC DNA]</scope>
    <source>
        <strain evidence="13 15">BS3111</strain>
    </source>
</reference>
<dbReference type="Gene3D" id="3.60.20.10">
    <property type="entry name" value="Glutamine Phosphoribosylpyrophosphate, subunit 1, domain 1"/>
    <property type="match status" value="1"/>
</dbReference>
<dbReference type="GO" id="GO:0004066">
    <property type="term" value="F:asparagine synthase (glutamine-hydrolyzing) activity"/>
    <property type="evidence" value="ECO:0007669"/>
    <property type="project" value="UniProtKB-EC"/>
</dbReference>
<dbReference type="Pfam" id="PF13522">
    <property type="entry name" value="GATase_6"/>
    <property type="match status" value="1"/>
</dbReference>
<keyword evidence="5 9" id="KW-0067">ATP-binding</keyword>
<keyword evidence="15" id="KW-1185">Reference proteome</keyword>
<evidence type="ECO:0000313" key="12">
    <source>
        <dbReference type="EMBL" id="KRP58503.1"/>
    </source>
</evidence>
<keyword evidence="8" id="KW-0028">Amino-acid biosynthesis</keyword>
<accession>A0A0R2ZCK5</accession>
<evidence type="ECO:0000256" key="2">
    <source>
        <dbReference type="ARBA" id="ARBA00005752"/>
    </source>
</evidence>
<dbReference type="InterPro" id="IPR033738">
    <property type="entry name" value="AsnB_N"/>
</dbReference>
<dbReference type="GO" id="GO:0005829">
    <property type="term" value="C:cytosol"/>
    <property type="evidence" value="ECO:0007669"/>
    <property type="project" value="TreeGrafter"/>
</dbReference>
<evidence type="ECO:0000313" key="13">
    <source>
        <dbReference type="EMBL" id="SDS58213.1"/>
    </source>
</evidence>
<feature type="binding site" evidence="9">
    <location>
        <position position="104"/>
    </location>
    <ligand>
        <name>L-glutamine</name>
        <dbReference type="ChEBI" id="CHEBI:58359"/>
    </ligand>
</feature>
<evidence type="ECO:0000256" key="1">
    <source>
        <dbReference type="ARBA" id="ARBA00005187"/>
    </source>
</evidence>
<protein>
    <recommendedName>
        <fullName evidence="3">asparagine synthase (glutamine-hydrolyzing)</fullName>
        <ecNumber evidence="3">6.3.5.4</ecNumber>
    </recommendedName>
</protein>
<dbReference type="CDD" id="cd01991">
    <property type="entry name" value="Asn_synthase_B_C"/>
    <property type="match status" value="1"/>
</dbReference>
<feature type="domain" description="Glutamine amidotransferase type-2" evidence="11">
    <location>
        <begin position="2"/>
        <end position="218"/>
    </location>
</feature>
<dbReference type="CDD" id="cd00712">
    <property type="entry name" value="AsnB"/>
    <property type="match status" value="1"/>
</dbReference>
<evidence type="ECO:0000256" key="10">
    <source>
        <dbReference type="PIRSR" id="PIRSR001589-3"/>
    </source>
</evidence>
<evidence type="ECO:0000256" key="9">
    <source>
        <dbReference type="PIRSR" id="PIRSR001589-2"/>
    </source>
</evidence>
<dbReference type="InterPro" id="IPR006426">
    <property type="entry name" value="Asn_synth_AEB"/>
</dbReference>
<dbReference type="PROSITE" id="PS51278">
    <property type="entry name" value="GATASE_TYPE_2"/>
    <property type="match status" value="1"/>
</dbReference>
<evidence type="ECO:0000256" key="7">
    <source>
        <dbReference type="ARBA" id="ARBA00048741"/>
    </source>
</evidence>
<comment type="similarity">
    <text evidence="2">Belongs to the asparagine synthetase family.</text>
</comment>
<comment type="pathway">
    <text evidence="1">Amino-acid biosynthesis; L-asparagine biosynthesis; L-asparagine from L-aspartate (L-Gln route): step 1/1.</text>
</comment>
<dbReference type="PANTHER" id="PTHR43284:SF1">
    <property type="entry name" value="ASPARAGINE SYNTHETASE"/>
    <property type="match status" value="1"/>
</dbReference>
<feature type="binding site" evidence="9">
    <location>
        <begin position="378"/>
        <end position="379"/>
    </location>
    <ligand>
        <name>ATP</name>
        <dbReference type="ChEBI" id="CHEBI:30616"/>
    </ligand>
</feature>
<feature type="site" description="Important for beta-aspartyl-AMP intermediate formation" evidence="10">
    <location>
        <position position="380"/>
    </location>
</feature>
<dbReference type="SUPFAM" id="SSF56235">
    <property type="entry name" value="N-terminal nucleophile aminohydrolases (Ntn hydrolases)"/>
    <property type="match status" value="1"/>
</dbReference>
<dbReference type="Gene3D" id="3.40.50.620">
    <property type="entry name" value="HUPs"/>
    <property type="match status" value="2"/>
</dbReference>
<dbReference type="GO" id="GO:0006529">
    <property type="term" value="P:asparagine biosynthetic process"/>
    <property type="evidence" value="ECO:0007669"/>
    <property type="project" value="UniProtKB-KW"/>
</dbReference>
<dbReference type="OrthoDB" id="9763290at2"/>
<dbReference type="EC" id="6.3.5.4" evidence="3"/>
<dbReference type="PIRSF" id="PIRSF001589">
    <property type="entry name" value="Asn_synthetase_glu-h"/>
    <property type="match status" value="1"/>
</dbReference>
<evidence type="ECO:0000256" key="4">
    <source>
        <dbReference type="ARBA" id="ARBA00022741"/>
    </source>
</evidence>
<dbReference type="AlphaFoldDB" id="A0A0R2ZCK5"/>
<dbReference type="RefSeq" id="WP_057009628.1">
    <property type="nucleotide sequence ID" value="NZ_JYLK01000015.1"/>
</dbReference>
<gene>
    <name evidence="13" type="ORF">SAMN04490205_2938</name>
    <name evidence="12" type="ORF">TU79_20125</name>
</gene>
<evidence type="ECO:0000256" key="3">
    <source>
        <dbReference type="ARBA" id="ARBA00012737"/>
    </source>
</evidence>
<dbReference type="SUPFAM" id="SSF52402">
    <property type="entry name" value="Adenine nucleotide alpha hydrolases-like"/>
    <property type="match status" value="1"/>
</dbReference>
<feature type="binding site" evidence="9">
    <location>
        <position position="305"/>
    </location>
    <ligand>
        <name>ATP</name>
        <dbReference type="ChEBI" id="CHEBI:30616"/>
    </ligand>
</feature>
<dbReference type="PATRIC" id="fig|200450.4.peg.970"/>
<dbReference type="EMBL" id="LT629760">
    <property type="protein sequence ID" value="SDS58213.1"/>
    <property type="molecule type" value="Genomic_DNA"/>
</dbReference>
<dbReference type="Proteomes" id="UP000052019">
    <property type="component" value="Unassembled WGS sequence"/>
</dbReference>
<comment type="catalytic activity">
    <reaction evidence="7">
        <text>L-aspartate + L-glutamine + ATP + H2O = L-asparagine + L-glutamate + AMP + diphosphate + H(+)</text>
        <dbReference type="Rhea" id="RHEA:12228"/>
        <dbReference type="ChEBI" id="CHEBI:15377"/>
        <dbReference type="ChEBI" id="CHEBI:15378"/>
        <dbReference type="ChEBI" id="CHEBI:29985"/>
        <dbReference type="ChEBI" id="CHEBI:29991"/>
        <dbReference type="ChEBI" id="CHEBI:30616"/>
        <dbReference type="ChEBI" id="CHEBI:33019"/>
        <dbReference type="ChEBI" id="CHEBI:58048"/>
        <dbReference type="ChEBI" id="CHEBI:58359"/>
        <dbReference type="ChEBI" id="CHEBI:456215"/>
        <dbReference type="EC" id="6.3.5.4"/>
    </reaction>
</comment>
<evidence type="ECO:0000259" key="11">
    <source>
        <dbReference type="PROSITE" id="PS51278"/>
    </source>
</evidence>
<feature type="active site" description="For GATase activity" evidence="8">
    <location>
        <position position="2"/>
    </location>
</feature>
<reference evidence="12 14" key="1">
    <citation type="submission" date="2015-02" db="EMBL/GenBank/DDBJ databases">
        <title>Two Pseudomonas sp. nov. isolated from raw milk.</title>
        <authorList>
            <person name="Wenning M."/>
            <person name="von Neubeck M."/>
            <person name="Huptas C."/>
            <person name="Scherer S."/>
        </authorList>
    </citation>
    <scope>NUCLEOTIDE SEQUENCE [LARGE SCALE GENOMIC DNA]</scope>
    <source>
        <strain evidence="12 14">DSM 14937</strain>
    </source>
</reference>
<dbReference type="GO" id="GO:0005524">
    <property type="term" value="F:ATP binding"/>
    <property type="evidence" value="ECO:0007669"/>
    <property type="project" value="UniProtKB-KW"/>
</dbReference>
<dbReference type="NCBIfam" id="TIGR01536">
    <property type="entry name" value="asn_synth_AEB"/>
    <property type="match status" value="1"/>
</dbReference>
<organism evidence="12 14">
    <name type="scientific">Pseudomonas trivialis</name>
    <dbReference type="NCBI Taxonomy" id="200450"/>
    <lineage>
        <taxon>Bacteria</taxon>
        <taxon>Pseudomonadati</taxon>
        <taxon>Pseudomonadota</taxon>
        <taxon>Gammaproteobacteria</taxon>
        <taxon>Pseudomonadales</taxon>
        <taxon>Pseudomonadaceae</taxon>
        <taxon>Pseudomonas</taxon>
    </lineage>
</organism>
<dbReference type="InterPro" id="IPR001962">
    <property type="entry name" value="Asn_synthase"/>
</dbReference>
<dbReference type="InterPro" id="IPR017932">
    <property type="entry name" value="GATase_2_dom"/>
</dbReference>
<evidence type="ECO:0000313" key="14">
    <source>
        <dbReference type="Proteomes" id="UP000052019"/>
    </source>
</evidence>
<evidence type="ECO:0000313" key="15">
    <source>
        <dbReference type="Proteomes" id="UP000183126"/>
    </source>
</evidence>
<keyword evidence="8" id="KW-0061">Asparagine biosynthesis</keyword>